<dbReference type="NCBIfam" id="TIGR01549">
    <property type="entry name" value="HAD-SF-IA-v1"/>
    <property type="match status" value="1"/>
</dbReference>
<gene>
    <name evidence="1" type="ORF">KG104_09705</name>
</gene>
<dbReference type="PANTHER" id="PTHR43611:SF3">
    <property type="entry name" value="FLAVIN MONONUCLEOTIDE HYDROLASE 1, CHLOROPLATIC"/>
    <property type="match status" value="1"/>
</dbReference>
<sequence length="196" mass="21602">MVISTEPEAGDWAALERETGLQQLAPASSPYWAYREDYDAGTHTPAQYWARVLGTAVSAEQLRVLEDLDAVQWSHLNADTMAVLETLSGEGAQLALLSNMPAGMSARYLREAAWPARFAHTFFSGPLGMIKPDRRIFAHVLDKLGAAPADVVFIDDNVRNIEAARALGLHTVHFNPGTDLRQELARFREGSNRRDG</sequence>
<name>A0A975XMQ2_9MICC</name>
<dbReference type="PANTHER" id="PTHR43611">
    <property type="entry name" value="ALPHA-D-GLUCOSE 1-PHOSPHATE PHOSPHATASE"/>
    <property type="match status" value="1"/>
</dbReference>
<accession>A0A975XMQ2</accession>
<dbReference type="InterPro" id="IPR006439">
    <property type="entry name" value="HAD-SF_hydro_IA"/>
</dbReference>
<organism evidence="1 2">
    <name type="scientific">Arthrobacter sunyaminii</name>
    <dbReference type="NCBI Taxonomy" id="2816859"/>
    <lineage>
        <taxon>Bacteria</taxon>
        <taxon>Bacillati</taxon>
        <taxon>Actinomycetota</taxon>
        <taxon>Actinomycetes</taxon>
        <taxon>Micrococcales</taxon>
        <taxon>Micrococcaceae</taxon>
        <taxon>Arthrobacter</taxon>
    </lineage>
</organism>
<dbReference type="SUPFAM" id="SSF56784">
    <property type="entry name" value="HAD-like"/>
    <property type="match status" value="1"/>
</dbReference>
<evidence type="ECO:0000313" key="2">
    <source>
        <dbReference type="Proteomes" id="UP000680588"/>
    </source>
</evidence>
<proteinExistence type="predicted"/>
<dbReference type="PRINTS" id="PR00413">
    <property type="entry name" value="HADHALOGNASE"/>
</dbReference>
<dbReference type="KEGG" id="asun:KG104_09705"/>
<dbReference type="InterPro" id="IPR036412">
    <property type="entry name" value="HAD-like_sf"/>
</dbReference>
<evidence type="ECO:0000313" key="1">
    <source>
        <dbReference type="EMBL" id="QWQ37987.1"/>
    </source>
</evidence>
<dbReference type="Pfam" id="PF00702">
    <property type="entry name" value="Hydrolase"/>
    <property type="match status" value="1"/>
</dbReference>
<protein>
    <submittedName>
        <fullName evidence="1">HAD family phosphatase</fullName>
    </submittedName>
</protein>
<dbReference type="Proteomes" id="UP000680588">
    <property type="component" value="Chromosome"/>
</dbReference>
<dbReference type="InterPro" id="IPR023214">
    <property type="entry name" value="HAD_sf"/>
</dbReference>
<keyword evidence="2" id="KW-1185">Reference proteome</keyword>
<dbReference type="NCBIfam" id="TIGR01509">
    <property type="entry name" value="HAD-SF-IA-v3"/>
    <property type="match status" value="1"/>
</dbReference>
<dbReference type="AlphaFoldDB" id="A0A975XMQ2"/>
<dbReference type="Gene3D" id="3.40.50.1000">
    <property type="entry name" value="HAD superfamily/HAD-like"/>
    <property type="match status" value="1"/>
</dbReference>
<dbReference type="EMBL" id="CP076456">
    <property type="protein sequence ID" value="QWQ37987.1"/>
    <property type="molecule type" value="Genomic_DNA"/>
</dbReference>
<dbReference type="CDD" id="cd02603">
    <property type="entry name" value="HAD_sEH-N_like"/>
    <property type="match status" value="1"/>
</dbReference>
<reference evidence="1" key="1">
    <citation type="submission" date="2021-06" db="EMBL/GenBank/DDBJ databases">
        <title>Novel species in genus Arthrobacter.</title>
        <authorList>
            <person name="Zhang G."/>
        </authorList>
    </citation>
    <scope>NUCLEOTIDE SEQUENCE</scope>
    <source>
        <strain evidence="1">Zg-ZUI122</strain>
    </source>
</reference>